<accession>A0ABT0W9D6</accession>
<reference evidence="17 18" key="1">
    <citation type="submission" date="2022-06" db="EMBL/GenBank/DDBJ databases">
        <authorList>
            <person name="Jeon C.O."/>
        </authorList>
    </citation>
    <scope>NUCLEOTIDE SEQUENCE [LARGE SCALE GENOMIC DNA]</scope>
    <source>
        <strain evidence="17 18">KCTC 13943</strain>
    </source>
</reference>
<dbReference type="EMBL" id="JAMQCR010000001">
    <property type="protein sequence ID" value="MCM2532624.1"/>
    <property type="molecule type" value="Genomic_DNA"/>
</dbReference>
<evidence type="ECO:0000256" key="14">
    <source>
        <dbReference type="SAM" id="Phobius"/>
    </source>
</evidence>
<dbReference type="Pfam" id="PF02518">
    <property type="entry name" value="HATPase_c"/>
    <property type="match status" value="1"/>
</dbReference>
<keyword evidence="8" id="KW-0547">Nucleotide-binding</keyword>
<dbReference type="PANTHER" id="PTHR45436">
    <property type="entry name" value="SENSOR HISTIDINE KINASE YKOH"/>
    <property type="match status" value="1"/>
</dbReference>
<keyword evidence="10" id="KW-0067">ATP-binding</keyword>
<dbReference type="InterPro" id="IPR050428">
    <property type="entry name" value="TCS_sensor_his_kinase"/>
</dbReference>
<dbReference type="CDD" id="cd00082">
    <property type="entry name" value="HisKA"/>
    <property type="match status" value="1"/>
</dbReference>
<dbReference type="PROSITE" id="PS50109">
    <property type="entry name" value="HIS_KIN"/>
    <property type="match status" value="1"/>
</dbReference>
<sequence length="452" mass="51742">MKITTKINLLTTAWLLCVLVIINVVVFFSFLTITVNMEEDALSQKASDIVKEINLDHPYTEIDEQLKDYLTIHSYIRIIYPDGKLLTEVTNDKQLTKNIKAHYTRIQETRREVIFAGGGEEQVLYLRVPITSGKNVKGTLEIGERLLGLEMRKDILLSILGLCTILAGFLSLIGGRWLSNIIMRPISNMIKTMEEIEQSGVPKKIVIHNKTKDELEQMATTFNRMIERLGENIEKQEQFISDASHELKTPLTVIKSYSSLLKRRGLQNNEISAEAIEAIYSEATRIQKMTEMFLNMATAEKENILEVKSVNLNSLFREIQQQLKEAYKREINLHFSQDPIIVQADELKIKQVMIILIDNAIKYSHDKIDVFLDTDDRNAFIRVEDYGMGIPAQEIERVFERFYRVDKARSRETGGTGLGLSIAKNIIKLHKGEIKIKSEEDKGTVVKLIIPK</sequence>
<dbReference type="EC" id="2.7.13.3" evidence="3"/>
<evidence type="ECO:0000259" key="16">
    <source>
        <dbReference type="PROSITE" id="PS50885"/>
    </source>
</evidence>
<dbReference type="InterPro" id="IPR003594">
    <property type="entry name" value="HATPase_dom"/>
</dbReference>
<dbReference type="InterPro" id="IPR004358">
    <property type="entry name" value="Sig_transdc_His_kin-like_C"/>
</dbReference>
<feature type="transmembrane region" description="Helical" evidence="14">
    <location>
        <begin position="12"/>
        <end position="35"/>
    </location>
</feature>
<dbReference type="Gene3D" id="3.30.565.10">
    <property type="entry name" value="Histidine kinase-like ATPase, C-terminal domain"/>
    <property type="match status" value="1"/>
</dbReference>
<proteinExistence type="predicted"/>
<comment type="subcellular location">
    <subcellularLocation>
        <location evidence="2">Cell membrane</location>
        <topology evidence="2">Multi-pass membrane protein</topology>
    </subcellularLocation>
</comment>
<protein>
    <recommendedName>
        <fullName evidence="3">histidine kinase</fullName>
        <ecNumber evidence="3">2.7.13.3</ecNumber>
    </recommendedName>
</protein>
<feature type="domain" description="HAMP" evidence="16">
    <location>
        <begin position="180"/>
        <end position="234"/>
    </location>
</feature>
<dbReference type="SMART" id="SM00387">
    <property type="entry name" value="HATPase_c"/>
    <property type="match status" value="1"/>
</dbReference>
<evidence type="ECO:0000256" key="12">
    <source>
        <dbReference type="ARBA" id="ARBA00023012"/>
    </source>
</evidence>
<comment type="caution">
    <text evidence="17">The sequence shown here is derived from an EMBL/GenBank/DDBJ whole genome shotgun (WGS) entry which is preliminary data.</text>
</comment>
<dbReference type="InterPro" id="IPR003660">
    <property type="entry name" value="HAMP_dom"/>
</dbReference>
<keyword evidence="18" id="KW-1185">Reference proteome</keyword>
<dbReference type="InterPro" id="IPR036890">
    <property type="entry name" value="HATPase_C_sf"/>
</dbReference>
<dbReference type="GO" id="GO:0016301">
    <property type="term" value="F:kinase activity"/>
    <property type="evidence" value="ECO:0007669"/>
    <property type="project" value="UniProtKB-KW"/>
</dbReference>
<evidence type="ECO:0000256" key="4">
    <source>
        <dbReference type="ARBA" id="ARBA00022475"/>
    </source>
</evidence>
<keyword evidence="9 17" id="KW-0418">Kinase</keyword>
<keyword evidence="6" id="KW-0808">Transferase</keyword>
<gene>
    <name evidence="17" type="ORF">NDK43_09795</name>
</gene>
<dbReference type="Gene3D" id="6.10.340.10">
    <property type="match status" value="1"/>
</dbReference>
<dbReference type="InterPro" id="IPR036097">
    <property type="entry name" value="HisK_dim/P_sf"/>
</dbReference>
<feature type="domain" description="Histidine kinase" evidence="15">
    <location>
        <begin position="242"/>
        <end position="452"/>
    </location>
</feature>
<evidence type="ECO:0000256" key="3">
    <source>
        <dbReference type="ARBA" id="ARBA00012438"/>
    </source>
</evidence>
<keyword evidence="12" id="KW-0902">Two-component regulatory system</keyword>
<organism evidence="17 18">
    <name type="scientific">Neobacillus pocheonensis</name>
    <dbReference type="NCBI Taxonomy" id="363869"/>
    <lineage>
        <taxon>Bacteria</taxon>
        <taxon>Bacillati</taxon>
        <taxon>Bacillota</taxon>
        <taxon>Bacilli</taxon>
        <taxon>Bacillales</taxon>
        <taxon>Bacillaceae</taxon>
        <taxon>Neobacillus</taxon>
    </lineage>
</organism>
<dbReference type="Proteomes" id="UP001523262">
    <property type="component" value="Unassembled WGS sequence"/>
</dbReference>
<evidence type="ECO:0000256" key="7">
    <source>
        <dbReference type="ARBA" id="ARBA00022692"/>
    </source>
</evidence>
<evidence type="ECO:0000313" key="18">
    <source>
        <dbReference type="Proteomes" id="UP001523262"/>
    </source>
</evidence>
<evidence type="ECO:0000256" key="1">
    <source>
        <dbReference type="ARBA" id="ARBA00000085"/>
    </source>
</evidence>
<evidence type="ECO:0000256" key="9">
    <source>
        <dbReference type="ARBA" id="ARBA00022777"/>
    </source>
</evidence>
<dbReference type="CDD" id="cd06225">
    <property type="entry name" value="HAMP"/>
    <property type="match status" value="1"/>
</dbReference>
<keyword evidence="13 14" id="KW-0472">Membrane</keyword>
<keyword evidence="7 14" id="KW-0812">Transmembrane</keyword>
<dbReference type="PRINTS" id="PR00344">
    <property type="entry name" value="BCTRLSENSOR"/>
</dbReference>
<dbReference type="CDD" id="cd00075">
    <property type="entry name" value="HATPase"/>
    <property type="match status" value="1"/>
</dbReference>
<dbReference type="SUPFAM" id="SSF55874">
    <property type="entry name" value="ATPase domain of HSP90 chaperone/DNA topoisomerase II/histidine kinase"/>
    <property type="match status" value="1"/>
</dbReference>
<dbReference type="SMART" id="SM00304">
    <property type="entry name" value="HAMP"/>
    <property type="match status" value="1"/>
</dbReference>
<dbReference type="Pfam" id="PF00512">
    <property type="entry name" value="HisKA"/>
    <property type="match status" value="1"/>
</dbReference>
<dbReference type="PANTHER" id="PTHR45436:SF5">
    <property type="entry name" value="SENSOR HISTIDINE KINASE TRCS"/>
    <property type="match status" value="1"/>
</dbReference>
<keyword evidence="5" id="KW-0597">Phosphoprotein</keyword>
<evidence type="ECO:0000256" key="5">
    <source>
        <dbReference type="ARBA" id="ARBA00022553"/>
    </source>
</evidence>
<dbReference type="SMART" id="SM00388">
    <property type="entry name" value="HisKA"/>
    <property type="match status" value="1"/>
</dbReference>
<evidence type="ECO:0000256" key="6">
    <source>
        <dbReference type="ARBA" id="ARBA00022679"/>
    </source>
</evidence>
<keyword evidence="11 14" id="KW-1133">Transmembrane helix</keyword>
<dbReference type="SUPFAM" id="SSF158472">
    <property type="entry name" value="HAMP domain-like"/>
    <property type="match status" value="1"/>
</dbReference>
<evidence type="ECO:0000256" key="8">
    <source>
        <dbReference type="ARBA" id="ARBA00022741"/>
    </source>
</evidence>
<name>A0ABT0W9D6_9BACI</name>
<dbReference type="SUPFAM" id="SSF47384">
    <property type="entry name" value="Homodimeric domain of signal transducing histidine kinase"/>
    <property type="match status" value="1"/>
</dbReference>
<evidence type="ECO:0000259" key="15">
    <source>
        <dbReference type="PROSITE" id="PS50109"/>
    </source>
</evidence>
<comment type="catalytic activity">
    <reaction evidence="1">
        <text>ATP + protein L-histidine = ADP + protein N-phospho-L-histidine.</text>
        <dbReference type="EC" id="2.7.13.3"/>
    </reaction>
</comment>
<evidence type="ECO:0000256" key="13">
    <source>
        <dbReference type="ARBA" id="ARBA00023136"/>
    </source>
</evidence>
<feature type="transmembrane region" description="Helical" evidence="14">
    <location>
        <begin position="155"/>
        <end position="178"/>
    </location>
</feature>
<dbReference type="InterPro" id="IPR003661">
    <property type="entry name" value="HisK_dim/P_dom"/>
</dbReference>
<evidence type="ECO:0000256" key="10">
    <source>
        <dbReference type="ARBA" id="ARBA00022840"/>
    </source>
</evidence>
<evidence type="ECO:0000313" key="17">
    <source>
        <dbReference type="EMBL" id="MCM2532624.1"/>
    </source>
</evidence>
<dbReference type="Pfam" id="PF00672">
    <property type="entry name" value="HAMP"/>
    <property type="match status" value="1"/>
</dbReference>
<keyword evidence="4" id="KW-1003">Cell membrane</keyword>
<dbReference type="InterPro" id="IPR005467">
    <property type="entry name" value="His_kinase_dom"/>
</dbReference>
<dbReference type="PROSITE" id="PS50885">
    <property type="entry name" value="HAMP"/>
    <property type="match status" value="1"/>
</dbReference>
<evidence type="ECO:0000256" key="11">
    <source>
        <dbReference type="ARBA" id="ARBA00022989"/>
    </source>
</evidence>
<evidence type="ECO:0000256" key="2">
    <source>
        <dbReference type="ARBA" id="ARBA00004651"/>
    </source>
</evidence>
<dbReference type="Gene3D" id="1.10.287.130">
    <property type="match status" value="1"/>
</dbReference>